<evidence type="ECO:0000259" key="5">
    <source>
        <dbReference type="Pfam" id="PF08378"/>
    </source>
</evidence>
<sequence>MAYMIPETIRSSATAGERLLFRTMKTVLPDDVIVYYEPEIRGRRPDFVLIGRDFGLLVLEVKDYTKGTLHELNADEWTIITSQEGRKVIPSPMLQSRKYMFLIMDALKRDASLVHPEGKYENRLKFPCGHGTVLTRMHLDDMHRLGLDRVLEPGQTLMRDEIDPDHPNFSEELFVEKIYAMAEMMFPLRDPLTPNEVDAIRYHLFPEVRISAEFREPVVHQDQMLLSLKGLKAMDLHQENLAKQLGDKNRLIRGVAGSGKTLILASRAKLLMKKHPDWKILILCYNISLSRTIEAMVQRMVNEPESLFDFDFSEEGGGLMPPGTGNIAVRNFHAWLRFDLKIKEDQIPYFIGKLDGGEAILPGYDAILIDEGQDFEPEWFALVSRLLNPETKSLLLVEDRAQSIYKRKRSYIQDTGLDFRGRSKVLNINYRNTEQIVSFAWDFYRAHSNVHGVVDKQLEGEIIAPLSTSRKGYAPGLIRAKDFRQEATFVARQIRLLHTQRGIPLSGMLILYRVRKWGGNDYVDELKKALQKENLPYYWLTESAGTKRAYDRNAEAVTISTIDSSKGLDFRAVFAVNIDNMPLPLEDDPEREASLLYIAMTRAQEYLCLTYSGHSAYTEYFDAIRESKQQRKIKSEKNATS</sequence>
<evidence type="ECO:0000259" key="6">
    <source>
        <dbReference type="Pfam" id="PF13361"/>
    </source>
</evidence>
<proteinExistence type="predicted"/>
<dbReference type="Gene3D" id="3.40.50.300">
    <property type="entry name" value="P-loop containing nucleotide triphosphate hydrolases"/>
    <property type="match status" value="2"/>
</dbReference>
<keyword evidence="1" id="KW-0547">Nucleotide-binding</keyword>
<protein>
    <recommendedName>
        <fullName evidence="9">DNA helicase</fullName>
    </recommendedName>
</protein>
<accession>A0ABV2GA96</accession>
<evidence type="ECO:0008006" key="9">
    <source>
        <dbReference type="Google" id="ProtNLM"/>
    </source>
</evidence>
<feature type="domain" description="UvrD-like helicase C-terminal" evidence="6">
    <location>
        <begin position="548"/>
        <end position="612"/>
    </location>
</feature>
<evidence type="ECO:0000313" key="8">
    <source>
        <dbReference type="Proteomes" id="UP001549099"/>
    </source>
</evidence>
<dbReference type="InterPro" id="IPR000212">
    <property type="entry name" value="DNA_helicase_UvrD/REP"/>
</dbReference>
<feature type="domain" description="NERD" evidence="5">
    <location>
        <begin position="14"/>
        <end position="108"/>
    </location>
</feature>
<gene>
    <name evidence="7" type="ORF">ABID49_001086</name>
</gene>
<evidence type="ECO:0000256" key="1">
    <source>
        <dbReference type="ARBA" id="ARBA00022741"/>
    </source>
</evidence>
<keyword evidence="8" id="KW-1185">Reference proteome</keyword>
<dbReference type="Pfam" id="PF13361">
    <property type="entry name" value="UvrD_C"/>
    <property type="match status" value="2"/>
</dbReference>
<evidence type="ECO:0000256" key="4">
    <source>
        <dbReference type="ARBA" id="ARBA00022840"/>
    </source>
</evidence>
<dbReference type="EMBL" id="JBEPLW010000004">
    <property type="protein sequence ID" value="MET3575202.1"/>
    <property type="molecule type" value="Genomic_DNA"/>
</dbReference>
<dbReference type="PANTHER" id="PTHR11070">
    <property type="entry name" value="UVRD / RECB / PCRA DNA HELICASE FAMILY MEMBER"/>
    <property type="match status" value="1"/>
</dbReference>
<dbReference type="InterPro" id="IPR027417">
    <property type="entry name" value="P-loop_NTPase"/>
</dbReference>
<evidence type="ECO:0000313" key="7">
    <source>
        <dbReference type="EMBL" id="MET3575202.1"/>
    </source>
</evidence>
<name>A0ABV2GA96_9BACL</name>
<dbReference type="Pfam" id="PF08378">
    <property type="entry name" value="NERD"/>
    <property type="match status" value="1"/>
</dbReference>
<dbReference type="Pfam" id="PF13245">
    <property type="entry name" value="AAA_19"/>
    <property type="match status" value="1"/>
</dbReference>
<dbReference type="InterPro" id="IPR011528">
    <property type="entry name" value="NERD"/>
</dbReference>
<dbReference type="SUPFAM" id="SSF52540">
    <property type="entry name" value="P-loop containing nucleoside triphosphate hydrolases"/>
    <property type="match status" value="1"/>
</dbReference>
<keyword evidence="2" id="KW-0378">Hydrolase</keyword>
<dbReference type="Proteomes" id="UP001549099">
    <property type="component" value="Unassembled WGS sequence"/>
</dbReference>
<keyword evidence="3" id="KW-0347">Helicase</keyword>
<dbReference type="InterPro" id="IPR014017">
    <property type="entry name" value="DNA_helicase_UvrD-like_C"/>
</dbReference>
<comment type="caution">
    <text evidence="7">The sequence shown here is derived from an EMBL/GenBank/DDBJ whole genome shotgun (WGS) entry which is preliminary data.</text>
</comment>
<keyword evidence="4" id="KW-0067">ATP-binding</keyword>
<evidence type="ECO:0000256" key="2">
    <source>
        <dbReference type="ARBA" id="ARBA00022801"/>
    </source>
</evidence>
<feature type="domain" description="UvrD-like helicase C-terminal" evidence="6">
    <location>
        <begin position="425"/>
        <end position="539"/>
    </location>
</feature>
<evidence type="ECO:0000256" key="3">
    <source>
        <dbReference type="ARBA" id="ARBA00022806"/>
    </source>
</evidence>
<dbReference type="RefSeq" id="WP_354196128.1">
    <property type="nucleotide sequence ID" value="NZ_JBEPLW010000004.1"/>
</dbReference>
<organism evidence="7 8">
    <name type="scientific">Bhargavaea ullalensis</name>
    <dbReference type="NCBI Taxonomy" id="1265685"/>
    <lineage>
        <taxon>Bacteria</taxon>
        <taxon>Bacillati</taxon>
        <taxon>Bacillota</taxon>
        <taxon>Bacilli</taxon>
        <taxon>Bacillales</taxon>
        <taxon>Caryophanaceae</taxon>
        <taxon>Bhargavaea</taxon>
    </lineage>
</organism>
<reference evidence="7 8" key="1">
    <citation type="submission" date="2024-06" db="EMBL/GenBank/DDBJ databases">
        <title>Genomic Encyclopedia of Type Strains, Phase IV (KMG-IV): sequencing the most valuable type-strain genomes for metagenomic binning, comparative biology and taxonomic classification.</title>
        <authorList>
            <person name="Goeker M."/>
        </authorList>
    </citation>
    <scope>NUCLEOTIDE SEQUENCE [LARGE SCALE GENOMIC DNA]</scope>
    <source>
        <strain evidence="7 8">DSM 26128</strain>
    </source>
</reference>